<feature type="domain" description="N-acetyltransferase" evidence="1">
    <location>
        <begin position="25"/>
        <end position="167"/>
    </location>
</feature>
<proteinExistence type="predicted"/>
<gene>
    <name evidence="2" type="ORF">RZ71_09250</name>
</gene>
<keyword evidence="3" id="KW-1185">Reference proteome</keyword>
<accession>A0A0M9DDT9</accession>
<dbReference type="PATRIC" id="fig|148814.8.peg.119"/>
<dbReference type="InterPro" id="IPR051908">
    <property type="entry name" value="Ribosomal_N-acetyltransferase"/>
</dbReference>
<dbReference type="CDD" id="cd04301">
    <property type="entry name" value="NAT_SF"/>
    <property type="match status" value="1"/>
</dbReference>
<dbReference type="InterPro" id="IPR016181">
    <property type="entry name" value="Acyl_CoA_acyltransferase"/>
</dbReference>
<dbReference type="Gene3D" id="3.40.630.30">
    <property type="match status" value="1"/>
</dbReference>
<keyword evidence="2" id="KW-0808">Transferase</keyword>
<evidence type="ECO:0000313" key="3">
    <source>
        <dbReference type="Proteomes" id="UP000037778"/>
    </source>
</evidence>
<dbReference type="SUPFAM" id="SSF55729">
    <property type="entry name" value="Acyl-CoA N-acyltransferases (Nat)"/>
    <property type="match status" value="1"/>
</dbReference>
<evidence type="ECO:0000313" key="2">
    <source>
        <dbReference type="EMBL" id="KOY77024.1"/>
    </source>
</evidence>
<protein>
    <submittedName>
        <fullName evidence="2">Acetyltransferase</fullName>
    </submittedName>
</protein>
<comment type="caution">
    <text evidence="2">The sequence shown here is derived from an EMBL/GenBank/DDBJ whole genome shotgun (WGS) entry which is preliminary data.</text>
</comment>
<dbReference type="RefSeq" id="WP_053791338.1">
    <property type="nucleotide sequence ID" value="NZ_JXCY01000002.1"/>
</dbReference>
<dbReference type="PANTHER" id="PTHR43441:SF11">
    <property type="entry name" value="RIBOSOMAL-PROTEIN-SERINE ACETYLTRANSFERASE"/>
    <property type="match status" value="1"/>
</dbReference>
<name>A0A0M9DDT9_9LACO</name>
<dbReference type="PANTHER" id="PTHR43441">
    <property type="entry name" value="RIBOSOMAL-PROTEIN-SERINE ACETYLTRANSFERASE"/>
    <property type="match status" value="1"/>
</dbReference>
<dbReference type="GO" id="GO:0005737">
    <property type="term" value="C:cytoplasm"/>
    <property type="evidence" value="ECO:0007669"/>
    <property type="project" value="TreeGrafter"/>
</dbReference>
<reference evidence="2 3" key="1">
    <citation type="journal article" date="2015" name="Genome Biol. Evol.">
        <title>Functionally Structured Genomes in Lactobacillus kunkeei Colonizing the Honey Crop and Food Products of Honeybees and Stingless Bees.</title>
        <authorList>
            <person name="Tamarit D."/>
            <person name="Ellegaard K.M."/>
            <person name="Wikander J."/>
            <person name="Olofsson T."/>
            <person name="Vasquez A."/>
            <person name="Andersson S.G."/>
        </authorList>
    </citation>
    <scope>NUCLEOTIDE SEQUENCE [LARGE SCALE GENOMIC DNA]</scope>
    <source>
        <strain evidence="2 3">LAko</strain>
    </source>
</reference>
<dbReference type="GO" id="GO:1990189">
    <property type="term" value="F:protein N-terminal-serine acetyltransferase activity"/>
    <property type="evidence" value="ECO:0007669"/>
    <property type="project" value="TreeGrafter"/>
</dbReference>
<dbReference type="Proteomes" id="UP000037778">
    <property type="component" value="Unassembled WGS sequence"/>
</dbReference>
<sequence>MNNIAEFKLDRQNYGLALVEEFMSTEIYDIINKDREELAKWLPWAKDMQSIDDEAKFIRYAKEHNIFVLAILNGAKPVGMIDLHNVDQVNHTAEIGYWLSSEYQGKGIMYNSVQSLVSYAFNFFDMEKLIIKAEVENEPSRHVAERAGFTFQKTEEPFAIYAKQKNG</sequence>
<dbReference type="Pfam" id="PF13302">
    <property type="entry name" value="Acetyltransf_3"/>
    <property type="match status" value="1"/>
</dbReference>
<dbReference type="AlphaFoldDB" id="A0A0M9DDT9"/>
<dbReference type="InterPro" id="IPR000182">
    <property type="entry name" value="GNAT_dom"/>
</dbReference>
<dbReference type="PROSITE" id="PS51186">
    <property type="entry name" value="GNAT"/>
    <property type="match status" value="1"/>
</dbReference>
<dbReference type="EMBL" id="JXCY01000002">
    <property type="protein sequence ID" value="KOY77024.1"/>
    <property type="molecule type" value="Genomic_DNA"/>
</dbReference>
<organism evidence="2 3">
    <name type="scientific">Apilactobacillus kunkeei</name>
    <dbReference type="NCBI Taxonomy" id="148814"/>
    <lineage>
        <taxon>Bacteria</taxon>
        <taxon>Bacillati</taxon>
        <taxon>Bacillota</taxon>
        <taxon>Bacilli</taxon>
        <taxon>Lactobacillales</taxon>
        <taxon>Lactobacillaceae</taxon>
        <taxon>Apilactobacillus</taxon>
    </lineage>
</organism>
<evidence type="ECO:0000259" key="1">
    <source>
        <dbReference type="PROSITE" id="PS51186"/>
    </source>
</evidence>
<dbReference type="GO" id="GO:0008999">
    <property type="term" value="F:protein-N-terminal-alanine acetyltransferase activity"/>
    <property type="evidence" value="ECO:0007669"/>
    <property type="project" value="TreeGrafter"/>
</dbReference>